<dbReference type="Pfam" id="PF00440">
    <property type="entry name" value="TetR_N"/>
    <property type="match status" value="1"/>
</dbReference>
<keyword evidence="1 2" id="KW-0238">DNA-binding</keyword>
<evidence type="ECO:0000256" key="2">
    <source>
        <dbReference type="PROSITE-ProRule" id="PRU00335"/>
    </source>
</evidence>
<evidence type="ECO:0000256" key="1">
    <source>
        <dbReference type="ARBA" id="ARBA00023125"/>
    </source>
</evidence>
<name>A0ABR5K1F4_9BACI</name>
<comment type="caution">
    <text evidence="4">The sequence shown here is derived from an EMBL/GenBank/DDBJ whole genome shotgun (WGS) entry which is preliminary data.</text>
</comment>
<reference evidence="5" key="1">
    <citation type="submission" date="2015-07" db="EMBL/GenBank/DDBJ databases">
        <title>Fjat-14205 dsm 2895.</title>
        <authorList>
            <person name="Liu B."/>
            <person name="Wang J."/>
            <person name="Zhu Y."/>
            <person name="Liu G."/>
            <person name="Chen Q."/>
            <person name="Chen Z."/>
            <person name="Lan J."/>
            <person name="Che J."/>
            <person name="Ge C."/>
            <person name="Shi H."/>
            <person name="Pan Z."/>
            <person name="Liu X."/>
        </authorList>
    </citation>
    <scope>NUCLEOTIDE SEQUENCE [LARGE SCALE GENOMIC DNA]</scope>
    <source>
        <strain evidence="5">DSM 25560</strain>
    </source>
</reference>
<protein>
    <recommendedName>
        <fullName evidence="3">HTH tetR-type domain-containing protein</fullName>
    </recommendedName>
</protein>
<dbReference type="InterPro" id="IPR001647">
    <property type="entry name" value="HTH_TetR"/>
</dbReference>
<accession>A0ABR5K1F4</accession>
<feature type="domain" description="HTH tetR-type" evidence="3">
    <location>
        <begin position="6"/>
        <end position="66"/>
    </location>
</feature>
<dbReference type="InterPro" id="IPR041479">
    <property type="entry name" value="TetR_CgmR_C"/>
</dbReference>
<sequence>MSTKASQKRDLIIQTAIQYIQDNDLNSLTLDGVAGKAGISKGGLLYHFKTKDALQAAIAETIMDEIMQSYEKFAHQEYGAGRLTRGFILVSQKDLAQGARLNIAIQIMQNEHSSISEEYERLLDDLMHDGLEESTVHLIRLTIDGLYYSKLLNIAPVSREVEEKVFEQLLQMARKDSVS</sequence>
<keyword evidence="5" id="KW-1185">Reference proteome</keyword>
<dbReference type="InterPro" id="IPR036271">
    <property type="entry name" value="Tet_transcr_reg_TetR-rel_C_sf"/>
</dbReference>
<evidence type="ECO:0000313" key="5">
    <source>
        <dbReference type="Proteomes" id="UP000050668"/>
    </source>
</evidence>
<dbReference type="SUPFAM" id="SSF46689">
    <property type="entry name" value="Homeodomain-like"/>
    <property type="match status" value="1"/>
</dbReference>
<dbReference type="Pfam" id="PF17937">
    <property type="entry name" value="TetR_C_28"/>
    <property type="match status" value="1"/>
</dbReference>
<dbReference type="PRINTS" id="PR00455">
    <property type="entry name" value="HTHTETR"/>
</dbReference>
<feature type="DNA-binding region" description="H-T-H motif" evidence="2">
    <location>
        <begin position="29"/>
        <end position="48"/>
    </location>
</feature>
<organism evidence="4 5">
    <name type="scientific">Lysinibacillus contaminans</name>
    <dbReference type="NCBI Taxonomy" id="1293441"/>
    <lineage>
        <taxon>Bacteria</taxon>
        <taxon>Bacillati</taxon>
        <taxon>Bacillota</taxon>
        <taxon>Bacilli</taxon>
        <taxon>Bacillales</taxon>
        <taxon>Bacillaceae</taxon>
        <taxon>Lysinibacillus</taxon>
    </lineage>
</organism>
<gene>
    <name evidence="4" type="ORF">AEA09_09495</name>
</gene>
<dbReference type="EMBL" id="LGRV01000003">
    <property type="protein sequence ID" value="KOS68748.1"/>
    <property type="molecule type" value="Genomic_DNA"/>
</dbReference>
<evidence type="ECO:0000259" key="3">
    <source>
        <dbReference type="PROSITE" id="PS50977"/>
    </source>
</evidence>
<dbReference type="Proteomes" id="UP000050668">
    <property type="component" value="Unassembled WGS sequence"/>
</dbReference>
<dbReference type="SUPFAM" id="SSF48498">
    <property type="entry name" value="Tetracyclin repressor-like, C-terminal domain"/>
    <property type="match status" value="1"/>
</dbReference>
<dbReference type="RefSeq" id="WP_053583596.1">
    <property type="nucleotide sequence ID" value="NZ_LGRV01000003.1"/>
</dbReference>
<evidence type="ECO:0000313" key="4">
    <source>
        <dbReference type="EMBL" id="KOS68748.1"/>
    </source>
</evidence>
<dbReference type="Gene3D" id="1.10.357.10">
    <property type="entry name" value="Tetracycline Repressor, domain 2"/>
    <property type="match status" value="1"/>
</dbReference>
<dbReference type="PROSITE" id="PS50977">
    <property type="entry name" value="HTH_TETR_2"/>
    <property type="match status" value="1"/>
</dbReference>
<proteinExistence type="predicted"/>
<dbReference type="InterPro" id="IPR009057">
    <property type="entry name" value="Homeodomain-like_sf"/>
</dbReference>